<dbReference type="GeneID" id="108038221"/>
<reference evidence="2" key="1">
    <citation type="submission" date="2025-08" db="UniProtKB">
        <authorList>
            <consortium name="RefSeq"/>
        </authorList>
    </citation>
    <scope>IDENTIFICATION</scope>
</reference>
<feature type="signal peptide" evidence="1">
    <location>
        <begin position="1"/>
        <end position="18"/>
    </location>
</feature>
<dbReference type="RefSeq" id="XP_016970459.2">
    <property type="nucleotide sequence ID" value="XM_017114970.2"/>
</dbReference>
<sequence length="161" mass="18666">MRSCFIFISLTLLSLTSGFPSELGNNCELLEHVATDDTWKNIFNNVKKSLEDAIKRGSYSEKCASHVEFLQSCLDRATSISSPKEQMQYVLEFIDYQKMHTKREPTRTHTFLGKNVIHLFRRTVDKLTQLSRKLINVSEKIDDRLGKTIFKSKQFLFGHKT</sequence>
<dbReference type="AlphaFoldDB" id="A0A6P4E241"/>
<gene>
    <name evidence="2" type="primary">LOC108038221</name>
</gene>
<dbReference type="OrthoDB" id="7833196at2759"/>
<accession>A0A6P4E241</accession>
<evidence type="ECO:0000313" key="2">
    <source>
        <dbReference type="RefSeq" id="XP_016970459.1"/>
    </source>
</evidence>
<keyword evidence="1" id="KW-0732">Signal</keyword>
<feature type="chain" id="PRO_5028189963" evidence="1">
    <location>
        <begin position="19"/>
        <end position="161"/>
    </location>
</feature>
<name>A0A6P4E241_DRORH</name>
<organism evidence="2">
    <name type="scientific">Drosophila rhopaloa</name>
    <name type="common">Fruit fly</name>
    <dbReference type="NCBI Taxonomy" id="1041015"/>
    <lineage>
        <taxon>Eukaryota</taxon>
        <taxon>Metazoa</taxon>
        <taxon>Ecdysozoa</taxon>
        <taxon>Arthropoda</taxon>
        <taxon>Hexapoda</taxon>
        <taxon>Insecta</taxon>
        <taxon>Pterygota</taxon>
        <taxon>Neoptera</taxon>
        <taxon>Endopterygota</taxon>
        <taxon>Diptera</taxon>
        <taxon>Brachycera</taxon>
        <taxon>Muscomorpha</taxon>
        <taxon>Ephydroidea</taxon>
        <taxon>Drosophilidae</taxon>
        <taxon>Drosophila</taxon>
        <taxon>Sophophora</taxon>
    </lineage>
</organism>
<dbReference type="RefSeq" id="XP_016970459.1">
    <property type="nucleotide sequence ID" value="XM_017114970.1"/>
</dbReference>
<proteinExistence type="predicted"/>
<protein>
    <submittedName>
        <fullName evidence="2">Uncharacterized protein LOC108038221</fullName>
    </submittedName>
</protein>
<evidence type="ECO:0000256" key="1">
    <source>
        <dbReference type="SAM" id="SignalP"/>
    </source>
</evidence>